<dbReference type="EMBL" id="JAJGNP010000005">
    <property type="protein sequence ID" value="MCC4232666.1"/>
    <property type="molecule type" value="Genomic_DNA"/>
</dbReference>
<name>A0ABS8H2B7_9SPHN</name>
<dbReference type="RefSeq" id="WP_228226866.1">
    <property type="nucleotide sequence ID" value="NZ_JAJGNP010000005.1"/>
</dbReference>
<keyword evidence="2" id="KW-1185">Reference proteome</keyword>
<proteinExistence type="predicted"/>
<evidence type="ECO:0000313" key="1">
    <source>
        <dbReference type="EMBL" id="MCC4232666.1"/>
    </source>
</evidence>
<gene>
    <name evidence="1" type="ORF">LL253_08175</name>
</gene>
<accession>A0ABS8H2B7</accession>
<reference evidence="1 2" key="1">
    <citation type="submission" date="2021-10" db="EMBL/GenBank/DDBJ databases">
        <title>The diversity and Nitrogen Metabolism of Culturable Nitrate-Utilizing Bacteria Within the Oxygen Minimum Zone of the Changjiang (Yangtze River)Estuary.</title>
        <authorList>
            <person name="Zhang D."/>
            <person name="Zheng J."/>
            <person name="Liu S."/>
            <person name="He W."/>
        </authorList>
    </citation>
    <scope>NUCLEOTIDE SEQUENCE [LARGE SCALE GENOMIC DNA]</scope>
    <source>
        <strain evidence="1 2">FXH275-2</strain>
    </source>
</reference>
<sequence>MATDDELEAELAALTDAEILAIWLNAADHEHPTRREELALGEMERRNIDL</sequence>
<dbReference type="Proteomes" id="UP001198830">
    <property type="component" value="Unassembled WGS sequence"/>
</dbReference>
<protein>
    <submittedName>
        <fullName evidence="1">Uncharacterized protein</fullName>
    </submittedName>
</protein>
<organism evidence="1 2">
    <name type="scientific">Sphingobium soli</name>
    <dbReference type="NCBI Taxonomy" id="1591116"/>
    <lineage>
        <taxon>Bacteria</taxon>
        <taxon>Pseudomonadati</taxon>
        <taxon>Pseudomonadota</taxon>
        <taxon>Alphaproteobacteria</taxon>
        <taxon>Sphingomonadales</taxon>
        <taxon>Sphingomonadaceae</taxon>
        <taxon>Sphingobium</taxon>
    </lineage>
</organism>
<comment type="caution">
    <text evidence="1">The sequence shown here is derived from an EMBL/GenBank/DDBJ whole genome shotgun (WGS) entry which is preliminary data.</text>
</comment>
<evidence type="ECO:0000313" key="2">
    <source>
        <dbReference type="Proteomes" id="UP001198830"/>
    </source>
</evidence>